<dbReference type="GO" id="GO:0016094">
    <property type="term" value="P:polyprenol biosynthetic process"/>
    <property type="evidence" value="ECO:0007669"/>
    <property type="project" value="TreeGrafter"/>
</dbReference>
<evidence type="ECO:0000313" key="2">
    <source>
        <dbReference type="EMBL" id="CDC69910.1"/>
    </source>
</evidence>
<dbReference type="PANTHER" id="PTHR10291">
    <property type="entry name" value="DEHYDRODOLICHYL DIPHOSPHATE SYNTHASE FAMILY MEMBER"/>
    <property type="match status" value="1"/>
</dbReference>
<dbReference type="Gene3D" id="3.40.1180.10">
    <property type="entry name" value="Decaprenyl diphosphate synthase-like"/>
    <property type="match status" value="1"/>
</dbReference>
<dbReference type="AlphaFoldDB" id="R6TCD7"/>
<evidence type="ECO:0000256" key="1">
    <source>
        <dbReference type="ARBA" id="ARBA00022679"/>
    </source>
</evidence>
<dbReference type="Proteomes" id="UP000017938">
    <property type="component" value="Unassembled WGS sequence"/>
</dbReference>
<dbReference type="CDD" id="cd00475">
    <property type="entry name" value="Cis_IPPS"/>
    <property type="match status" value="1"/>
</dbReference>
<dbReference type="NCBIfam" id="TIGR00055">
    <property type="entry name" value="uppS"/>
    <property type="match status" value="1"/>
</dbReference>
<accession>R6TCD7</accession>
<evidence type="ECO:0000313" key="3">
    <source>
        <dbReference type="Proteomes" id="UP000017938"/>
    </source>
</evidence>
<sequence length="152" mass="17294">MFSKLFRKSPEKAPAENCGLRHIAFIMDGNGRWAEKRKMPRTYGHAAGAKVFKRVIEYCGSIGIEAVTVYAFSTENWKRPADEVSAIMKLFTDYLSEAERSFAKKDIQIHFLGSKSVFPEDVRKRMEALEKASESKRQIDAVGKSLSQNKIR</sequence>
<dbReference type="PANTHER" id="PTHR10291:SF0">
    <property type="entry name" value="DEHYDRODOLICHYL DIPHOSPHATE SYNTHASE 2"/>
    <property type="match status" value="1"/>
</dbReference>
<organism evidence="2 3">
    <name type="scientific">Candidatus Colimorpha enterica</name>
    <dbReference type="NCBI Taxonomy" id="3083063"/>
    <lineage>
        <taxon>Bacteria</taxon>
        <taxon>Pseudomonadati</taxon>
        <taxon>Bacteroidota</taxon>
        <taxon>Bacteroidia</taxon>
        <taxon>Bacteroidales</taxon>
        <taxon>Candidatus Colimorpha</taxon>
    </lineage>
</organism>
<keyword evidence="1 2" id="KW-0808">Transferase</keyword>
<dbReference type="SUPFAM" id="SSF64005">
    <property type="entry name" value="Undecaprenyl diphosphate synthase"/>
    <property type="match status" value="1"/>
</dbReference>
<dbReference type="EMBL" id="CBFW010000015">
    <property type="protein sequence ID" value="CDC69910.1"/>
    <property type="molecule type" value="Genomic_DNA"/>
</dbReference>
<dbReference type="GO" id="GO:0045547">
    <property type="term" value="F:ditrans,polycis-polyprenyl diphosphate synthase [(2E,6E)-farnesyl diphosphate specific] activity"/>
    <property type="evidence" value="ECO:0007669"/>
    <property type="project" value="TreeGrafter"/>
</dbReference>
<dbReference type="Pfam" id="PF01255">
    <property type="entry name" value="Prenyltransf"/>
    <property type="match status" value="1"/>
</dbReference>
<reference evidence="2" key="1">
    <citation type="submission" date="2012-11" db="EMBL/GenBank/DDBJ databases">
        <title>Dependencies among metagenomic species, viruses, plasmids and units of genetic variation.</title>
        <authorList>
            <person name="Nielsen H.B."/>
            <person name="Almeida M."/>
            <person name="Juncker A.S."/>
            <person name="Rasmussen S."/>
            <person name="Li J."/>
            <person name="Sunagawa S."/>
            <person name="Plichta D."/>
            <person name="Gautier L."/>
            <person name="Le Chatelier E."/>
            <person name="Peletier E."/>
            <person name="Bonde I."/>
            <person name="Nielsen T."/>
            <person name="Manichanh C."/>
            <person name="Arumugam M."/>
            <person name="Batto J."/>
            <person name="Santos M.B.Q.D."/>
            <person name="Blom N."/>
            <person name="Borruel N."/>
            <person name="Burgdorf K.S."/>
            <person name="Boumezbeur F."/>
            <person name="Casellas F."/>
            <person name="Dore J."/>
            <person name="Guarner F."/>
            <person name="Hansen T."/>
            <person name="Hildebrand F."/>
            <person name="Kaas R.S."/>
            <person name="Kennedy S."/>
            <person name="Kristiansen K."/>
            <person name="Kultima J.R."/>
            <person name="Leonard P."/>
            <person name="Levenez F."/>
            <person name="Lund O."/>
            <person name="Moumen B."/>
            <person name="Le Paslier D."/>
            <person name="Pons N."/>
            <person name="Pedersen O."/>
            <person name="Prifti E."/>
            <person name="Qin J."/>
            <person name="Raes J."/>
            <person name="Tap J."/>
            <person name="Tims S."/>
            <person name="Ussery D.W."/>
            <person name="Yamada T."/>
            <person name="MetaHit consortium"/>
            <person name="Renault P."/>
            <person name="Sicheritz-Ponten T."/>
            <person name="Bork P."/>
            <person name="Wang J."/>
            <person name="Brunak S."/>
            <person name="Ehrlich S.D."/>
        </authorList>
    </citation>
    <scope>NUCLEOTIDE SEQUENCE [LARGE SCALE GENOMIC DNA]</scope>
</reference>
<dbReference type="STRING" id="1263015.BN580_00639"/>
<gene>
    <name evidence="2" type="ORF">BN580_00639</name>
</gene>
<name>R6TCD7_9BACT</name>
<dbReference type="InterPro" id="IPR001441">
    <property type="entry name" value="UPP_synth-like"/>
</dbReference>
<proteinExistence type="predicted"/>
<comment type="caution">
    <text evidence="2">The sequence shown here is derived from an EMBL/GenBank/DDBJ whole genome shotgun (WGS) entry which is preliminary data.</text>
</comment>
<protein>
    <submittedName>
        <fullName evidence="2">Di-trans poly-cis-decaprenylcistransferase</fullName>
    </submittedName>
</protein>
<dbReference type="InterPro" id="IPR036424">
    <property type="entry name" value="UPP_synth-like_sf"/>
</dbReference>